<evidence type="ECO:0000313" key="7">
    <source>
        <dbReference type="EMBL" id="SNX70729.1"/>
    </source>
</evidence>
<reference evidence="7 8" key="1">
    <citation type="submission" date="2017-08" db="EMBL/GenBank/DDBJ databases">
        <authorList>
            <person name="de Groot N.N."/>
        </authorList>
    </citation>
    <scope>NUCLEOTIDE SEQUENCE [LARGE SCALE GENOMIC DNA]</scope>
    <source>
        <strain evidence="7 8">JC228</strain>
    </source>
</reference>
<evidence type="ECO:0000256" key="1">
    <source>
        <dbReference type="ARBA" id="ARBA00004127"/>
    </source>
</evidence>
<proteinExistence type="predicted"/>
<feature type="domain" description="DUF1232" evidence="6">
    <location>
        <begin position="37"/>
        <end position="71"/>
    </location>
</feature>
<dbReference type="PIRSF" id="PIRSF029962">
    <property type="entry name" value="UCP029962"/>
    <property type="match status" value="1"/>
</dbReference>
<comment type="subcellular location">
    <subcellularLocation>
        <location evidence="1">Endomembrane system</location>
        <topology evidence="1">Multi-pass membrane protein</topology>
    </subcellularLocation>
</comment>
<evidence type="ECO:0000256" key="5">
    <source>
        <dbReference type="SAM" id="Phobius"/>
    </source>
</evidence>
<dbReference type="Pfam" id="PF06803">
    <property type="entry name" value="DUF1232"/>
    <property type="match status" value="1"/>
</dbReference>
<keyword evidence="8" id="KW-1185">Reference proteome</keyword>
<dbReference type="AlphaFoldDB" id="A0A285CT19"/>
<feature type="transmembrane region" description="Helical" evidence="5">
    <location>
        <begin position="35"/>
        <end position="50"/>
    </location>
</feature>
<evidence type="ECO:0000259" key="6">
    <source>
        <dbReference type="Pfam" id="PF06803"/>
    </source>
</evidence>
<accession>A0A285CT19</accession>
<dbReference type="InterPro" id="IPR010652">
    <property type="entry name" value="DUF1232"/>
</dbReference>
<evidence type="ECO:0000256" key="4">
    <source>
        <dbReference type="ARBA" id="ARBA00023136"/>
    </source>
</evidence>
<keyword evidence="4 5" id="KW-0472">Membrane</keyword>
<dbReference type="GO" id="GO:0012505">
    <property type="term" value="C:endomembrane system"/>
    <property type="evidence" value="ECO:0007669"/>
    <property type="project" value="UniProtKB-SubCell"/>
</dbReference>
<dbReference type="RefSeq" id="WP_097158685.1">
    <property type="nucleotide sequence ID" value="NZ_JBEPMQ010000006.1"/>
</dbReference>
<name>A0A285CT19_9BACI</name>
<protein>
    <submittedName>
        <fullName evidence="7">Uncharacterized protein DUF1232</fullName>
    </submittedName>
</protein>
<evidence type="ECO:0000256" key="3">
    <source>
        <dbReference type="ARBA" id="ARBA00022989"/>
    </source>
</evidence>
<keyword evidence="2 5" id="KW-0812">Transmembrane</keyword>
<dbReference type="OrthoDB" id="2679475at2"/>
<dbReference type="InterPro" id="IPR016941">
    <property type="entry name" value="UCP029962"/>
</dbReference>
<evidence type="ECO:0000256" key="2">
    <source>
        <dbReference type="ARBA" id="ARBA00022692"/>
    </source>
</evidence>
<sequence>MTKFLRRMKFVFKFWKSLPFIGDFFLSREVETKKKVLSLVLILGYALFPFDLIPDFLILFGIVDDAVVIAFIIERMMKWAPESLKEKYDLDKPA</sequence>
<dbReference type="EMBL" id="OAOP01000004">
    <property type="protein sequence ID" value="SNX70729.1"/>
    <property type="molecule type" value="Genomic_DNA"/>
</dbReference>
<organism evidence="7 8">
    <name type="scientific">Bacillus oleivorans</name>
    <dbReference type="NCBI Taxonomy" id="1448271"/>
    <lineage>
        <taxon>Bacteria</taxon>
        <taxon>Bacillati</taxon>
        <taxon>Bacillota</taxon>
        <taxon>Bacilli</taxon>
        <taxon>Bacillales</taxon>
        <taxon>Bacillaceae</taxon>
        <taxon>Bacillus</taxon>
    </lineage>
</organism>
<dbReference type="Proteomes" id="UP000219546">
    <property type="component" value="Unassembled WGS sequence"/>
</dbReference>
<keyword evidence="3 5" id="KW-1133">Transmembrane helix</keyword>
<evidence type="ECO:0000313" key="8">
    <source>
        <dbReference type="Proteomes" id="UP000219546"/>
    </source>
</evidence>
<gene>
    <name evidence="7" type="ORF">SAMN05877753_104297</name>
</gene>